<dbReference type="GO" id="GO:0072344">
    <property type="term" value="P:rescue of stalled ribosome"/>
    <property type="evidence" value="ECO:0007669"/>
    <property type="project" value="TreeGrafter"/>
</dbReference>
<evidence type="ECO:0000259" key="1">
    <source>
        <dbReference type="Pfam" id="PF05670"/>
    </source>
</evidence>
<dbReference type="PANTHER" id="PTHR15239:SF6">
    <property type="entry name" value="RIBOSOME QUALITY CONTROL COMPLEX SUBUNIT NEMF"/>
    <property type="match status" value="1"/>
</dbReference>
<dbReference type="EMBL" id="CP027226">
    <property type="protein sequence ID" value="AVM42317.1"/>
    <property type="molecule type" value="Genomic_DNA"/>
</dbReference>
<dbReference type="GO" id="GO:0043023">
    <property type="term" value="F:ribosomal large subunit binding"/>
    <property type="evidence" value="ECO:0007669"/>
    <property type="project" value="TreeGrafter"/>
</dbReference>
<dbReference type="OrthoDB" id="9766163at2"/>
<accession>A0A2S0KMS9</accession>
<evidence type="ECO:0000313" key="3">
    <source>
        <dbReference type="Proteomes" id="UP000237947"/>
    </source>
</evidence>
<reference evidence="3" key="1">
    <citation type="submission" date="2018-02" db="EMBL/GenBank/DDBJ databases">
        <authorList>
            <person name="Holder M.E."/>
            <person name="Ajami N.J."/>
            <person name="Petrosino J.F."/>
        </authorList>
    </citation>
    <scope>NUCLEOTIDE SEQUENCE [LARGE SCALE GENOMIC DNA]</scope>
    <source>
        <strain evidence="3">CCUG 47711</strain>
    </source>
</reference>
<keyword evidence="3" id="KW-1185">Reference proteome</keyword>
<feature type="domain" description="NFACT RNA-binding" evidence="1">
    <location>
        <begin position="492"/>
        <end position="585"/>
    </location>
</feature>
<gene>
    <name evidence="2" type="ORF">C5Q98_03325</name>
</gene>
<dbReference type="KEGG" id="fsa:C5Q98_03325"/>
<dbReference type="GO" id="GO:1990112">
    <property type="term" value="C:RQC complex"/>
    <property type="evidence" value="ECO:0007669"/>
    <property type="project" value="TreeGrafter"/>
</dbReference>
<dbReference type="Gene3D" id="2.30.310.10">
    <property type="entry name" value="ibrinogen binding protein from staphylococcus aureus domain"/>
    <property type="match status" value="1"/>
</dbReference>
<sequence>MAFDGILTHNLANELHEILQGARLDKIQQPSRYEMLLTFSNRGMNKLYISTNPSSPYCHLTDLKFTNPDVAPRFTMFLRKHLQGARVNKIYCPKFERIIVINFTFIDEFSEVINLNLIVELLTGAANIILVGEDNIIRDALFFNQVSDKRVISPKFEYTAPEAQNKPLPEDRLIEINENLELLKTTSDLSSLYLDKIDSHKSLDKELIKLSLGVSPQVVNEIIFRSQISNNASILSLTYQETINLLEAAKSVLEEALHNNSAYIYTDSRLKKPEYHCIKLQSLGYAQELDSISATINYIHQLKANDQALDKQRQQLSSIVKKELKKSEKLLNNYYKDIKSNENFEDNRLIADLLLAQLHNLPDSMPSNAKIILENYYDPELKEIEVALNPKLHMKQQAPYFYKKYNKSKDTYTYAKNHIPETEDLINYLNTLLSQLNNAEDIETLDALKIEIINGPLKHKVNTTDTGNKKAKINKSKAKKVKHPQALPPQEFISSNGFTILAGRNNLQNDKLTFSNSDKNHLWFHAKNKPGTHVVLQGSVSEVKDIDIIEAAEIAAWLSLSAQEKKIANIISIDIDFCSLKNVKKPNGAKPGFVIYDNYKTIRAEAKSHQELKK</sequence>
<dbReference type="InterPro" id="IPR008532">
    <property type="entry name" value="NFACT_RNA-bd"/>
</dbReference>
<proteinExistence type="predicted"/>
<dbReference type="Pfam" id="PF05833">
    <property type="entry name" value="NFACT_N"/>
    <property type="match status" value="1"/>
</dbReference>
<dbReference type="Proteomes" id="UP000237947">
    <property type="component" value="Chromosome"/>
</dbReference>
<dbReference type="GO" id="GO:0000049">
    <property type="term" value="F:tRNA binding"/>
    <property type="evidence" value="ECO:0007669"/>
    <property type="project" value="TreeGrafter"/>
</dbReference>
<dbReference type="RefSeq" id="WP_106012300.1">
    <property type="nucleotide sequence ID" value="NZ_CP027226.1"/>
</dbReference>
<protein>
    <recommendedName>
        <fullName evidence="1">NFACT RNA-binding domain-containing protein</fullName>
    </recommendedName>
</protein>
<dbReference type="InterPro" id="IPR051608">
    <property type="entry name" value="RQC_Subunit_NEMF"/>
</dbReference>
<name>A0A2S0KMS9_9FIRM</name>
<dbReference type="Pfam" id="PF05670">
    <property type="entry name" value="NFACT-R_1"/>
    <property type="match status" value="1"/>
</dbReference>
<organism evidence="2 3">
    <name type="scientific">Fastidiosipila sanguinis</name>
    <dbReference type="NCBI Taxonomy" id="236753"/>
    <lineage>
        <taxon>Bacteria</taxon>
        <taxon>Bacillati</taxon>
        <taxon>Bacillota</taxon>
        <taxon>Clostridia</taxon>
        <taxon>Eubacteriales</taxon>
        <taxon>Oscillospiraceae</taxon>
        <taxon>Fastidiosipila</taxon>
    </lineage>
</organism>
<dbReference type="AlphaFoldDB" id="A0A2S0KMS9"/>
<evidence type="ECO:0000313" key="2">
    <source>
        <dbReference type="EMBL" id="AVM42317.1"/>
    </source>
</evidence>
<dbReference type="PANTHER" id="PTHR15239">
    <property type="entry name" value="NUCLEAR EXPORT MEDIATOR FACTOR NEMF"/>
    <property type="match status" value="1"/>
</dbReference>